<dbReference type="PROSITE" id="PS51257">
    <property type="entry name" value="PROKAR_LIPOPROTEIN"/>
    <property type="match status" value="1"/>
</dbReference>
<dbReference type="RefSeq" id="WP_411916079.1">
    <property type="nucleotide sequence ID" value="NZ_BAAFSF010000004.1"/>
</dbReference>
<accession>A0ABQ0E3N6</accession>
<feature type="chain" id="PRO_5046022193" description="Lipoprotein" evidence="2">
    <location>
        <begin position="21"/>
        <end position="288"/>
    </location>
</feature>
<dbReference type="EMBL" id="BAAFSF010000004">
    <property type="protein sequence ID" value="GAB1252323.1"/>
    <property type="molecule type" value="Genomic_DNA"/>
</dbReference>
<dbReference type="Gene3D" id="1.10.287.1490">
    <property type="match status" value="1"/>
</dbReference>
<dbReference type="Proteomes" id="UP001628220">
    <property type="component" value="Unassembled WGS sequence"/>
</dbReference>
<comment type="caution">
    <text evidence="3">The sequence shown here is derived from an EMBL/GenBank/DDBJ whole genome shotgun (WGS) entry which is preliminary data.</text>
</comment>
<gene>
    <name evidence="3" type="ORF">Tsumi_14290</name>
</gene>
<name>A0ABQ0E3N6_9PORP</name>
<feature type="signal peptide" evidence="2">
    <location>
        <begin position="1"/>
        <end position="20"/>
    </location>
</feature>
<keyword evidence="4" id="KW-1185">Reference proteome</keyword>
<sequence length="288" mass="32278">MKTRFLTFAAALIFAALGLASCGKNSGAYKTLKQDYDSIVAVNSVYQTQMNEFDEIIGRVIDNFQEINAMEGMISPNPLTGEVNMSRSERIEDNIRMINERLRSNREELNSLNEKLKKSGAQNAVLTKTIASLEKQLGDKTQEILKLTEELKTKNLQIGILDSMVTELSGSIEAQKQITRKQGEELSRQEAAANTVSYCVGTMNDLKEMKIVKNGKLAADNYVSDYYRQVDRRSFTSLPLLSKKAELLTPHPADSYRLVEGADKNLTLEISDPTSFWSLSKTLVVRVY</sequence>
<protein>
    <recommendedName>
        <fullName evidence="5">Lipoprotein</fullName>
    </recommendedName>
</protein>
<evidence type="ECO:0000256" key="2">
    <source>
        <dbReference type="SAM" id="SignalP"/>
    </source>
</evidence>
<evidence type="ECO:0000313" key="4">
    <source>
        <dbReference type="Proteomes" id="UP001628220"/>
    </source>
</evidence>
<evidence type="ECO:0000313" key="3">
    <source>
        <dbReference type="EMBL" id="GAB1252323.1"/>
    </source>
</evidence>
<keyword evidence="1" id="KW-0175">Coiled coil</keyword>
<evidence type="ECO:0000256" key="1">
    <source>
        <dbReference type="SAM" id="Coils"/>
    </source>
</evidence>
<proteinExistence type="predicted"/>
<organism evidence="3 4">
    <name type="scientific">Porphyromonas miyakawae</name>
    <dbReference type="NCBI Taxonomy" id="3137470"/>
    <lineage>
        <taxon>Bacteria</taxon>
        <taxon>Pseudomonadati</taxon>
        <taxon>Bacteroidota</taxon>
        <taxon>Bacteroidia</taxon>
        <taxon>Bacteroidales</taxon>
        <taxon>Porphyromonadaceae</taxon>
        <taxon>Porphyromonas</taxon>
    </lineage>
</organism>
<evidence type="ECO:0008006" key="5">
    <source>
        <dbReference type="Google" id="ProtNLM"/>
    </source>
</evidence>
<reference evidence="3 4" key="1">
    <citation type="journal article" date="2025" name="Int. J. Syst. Evol. Microbiol.">
        <title>Desulfovibrio falkowii sp. nov., Porphyromonas miyakawae sp. nov., Mediterraneibacter flintii sp. nov. and Owariibacterium komagatae gen. nov., sp. nov., isolated from human faeces.</title>
        <authorList>
            <person name="Hamaguchi T."/>
            <person name="Ohara M."/>
            <person name="Hisatomi A."/>
            <person name="Sekiguchi K."/>
            <person name="Takeda J.I."/>
            <person name="Ueyama J."/>
            <person name="Ito M."/>
            <person name="Nishiwaki H."/>
            <person name="Ogi T."/>
            <person name="Hirayama M."/>
            <person name="Ohkuma M."/>
            <person name="Sakamoto M."/>
            <person name="Ohno K."/>
        </authorList>
    </citation>
    <scope>NUCLEOTIDE SEQUENCE [LARGE SCALE GENOMIC DNA]</scope>
    <source>
        <strain evidence="3 4">13CB11C</strain>
    </source>
</reference>
<feature type="coiled-coil region" evidence="1">
    <location>
        <begin position="88"/>
        <end position="150"/>
    </location>
</feature>
<keyword evidence="2" id="KW-0732">Signal</keyword>